<evidence type="ECO:0000256" key="1">
    <source>
        <dbReference type="SAM" id="SignalP"/>
    </source>
</evidence>
<keyword evidence="3" id="KW-0645">Protease</keyword>
<sequence>MKRTRVAAAGLALAALFSTAGTPALAAVTAGPSATTAGSSAVRSEVPPINEAALKRSIAGLPAADATAAEVRVGGSAGSWRGVTGVTDLRTERPAREGARFRAGSVTKIFTVAVVLQLVAEGKVSLDDTVQEYLPGLLPADYPTITVGRLLNHTSGLPSPTNDGGFERVYATRFEKVTPEEYVAEAVKNPIEFTPGTRQHYLNTNTFVAGLLIEKITGKTYEHEVTTRILRPVGMRDSYLPGESIKIRGRHNHGYQVVPKGFPNAVKYGQGYVVDMTETSVTSTWASGDLISTTADLEKFIKALFGGKVVPAAQIEPMFTVPKVTMYGGDQPAVYTSGLTRLELPGGIVAFGKTGARYGSATGVGATRDLSRTVVYSINSTDAKAAGQNERGLGIALAAFAEKAK</sequence>
<keyword evidence="3" id="KW-0121">Carboxypeptidase</keyword>
<dbReference type="RefSeq" id="WP_218912415.1">
    <property type="nucleotide sequence ID" value="NZ_JACCCO010000002.1"/>
</dbReference>
<feature type="chain" id="PRO_5032291212" evidence="1">
    <location>
        <begin position="27"/>
        <end position="405"/>
    </location>
</feature>
<keyword evidence="3" id="KW-0378">Hydrolase</keyword>
<feature type="domain" description="Beta-lactamase-related" evidence="2">
    <location>
        <begin position="59"/>
        <end position="387"/>
    </location>
</feature>
<evidence type="ECO:0000313" key="3">
    <source>
        <dbReference type="EMBL" id="NYF43009.1"/>
    </source>
</evidence>
<accession>A0A852V3E7</accession>
<keyword evidence="1" id="KW-0732">Signal</keyword>
<dbReference type="Gene3D" id="3.40.710.10">
    <property type="entry name" value="DD-peptidase/beta-lactamase superfamily"/>
    <property type="match status" value="1"/>
</dbReference>
<evidence type="ECO:0000259" key="2">
    <source>
        <dbReference type="Pfam" id="PF00144"/>
    </source>
</evidence>
<dbReference type="SUPFAM" id="SSF56601">
    <property type="entry name" value="beta-lactamase/transpeptidase-like"/>
    <property type="match status" value="1"/>
</dbReference>
<dbReference type="AlphaFoldDB" id="A0A852V3E7"/>
<dbReference type="InterPro" id="IPR001466">
    <property type="entry name" value="Beta-lactam-related"/>
</dbReference>
<dbReference type="EMBL" id="JACCCO010000002">
    <property type="protein sequence ID" value="NYF43009.1"/>
    <property type="molecule type" value="Genomic_DNA"/>
</dbReference>
<feature type="signal peptide" evidence="1">
    <location>
        <begin position="1"/>
        <end position="26"/>
    </location>
</feature>
<comment type="caution">
    <text evidence="3">The sequence shown here is derived from an EMBL/GenBank/DDBJ whole genome shotgun (WGS) entry which is preliminary data.</text>
</comment>
<dbReference type="Proteomes" id="UP000576393">
    <property type="component" value="Unassembled WGS sequence"/>
</dbReference>
<dbReference type="InterPro" id="IPR012338">
    <property type="entry name" value="Beta-lactam/transpept-like"/>
</dbReference>
<evidence type="ECO:0000313" key="4">
    <source>
        <dbReference type="Proteomes" id="UP000576393"/>
    </source>
</evidence>
<dbReference type="InterPro" id="IPR050491">
    <property type="entry name" value="AmpC-like"/>
</dbReference>
<dbReference type="EC" id="3.4.16.4" evidence="3"/>
<gene>
    <name evidence="3" type="ORF">HDA43_005210</name>
</gene>
<reference evidence="3 4" key="1">
    <citation type="submission" date="2020-07" db="EMBL/GenBank/DDBJ databases">
        <title>Sequencing the genomes of 1000 actinobacteria strains.</title>
        <authorList>
            <person name="Klenk H.-P."/>
        </authorList>
    </citation>
    <scope>NUCLEOTIDE SEQUENCE [LARGE SCALE GENOMIC DNA]</scope>
    <source>
        <strain evidence="3 4">DSM 45763</strain>
    </source>
</reference>
<protein>
    <submittedName>
        <fullName evidence="3">D-alanyl-D-alanine carboxypeptidase</fullName>
        <ecNumber evidence="3">3.4.16.4</ecNumber>
    </submittedName>
</protein>
<dbReference type="PANTHER" id="PTHR46825">
    <property type="entry name" value="D-ALANYL-D-ALANINE-CARBOXYPEPTIDASE/ENDOPEPTIDASE AMPH"/>
    <property type="match status" value="1"/>
</dbReference>
<dbReference type="PANTHER" id="PTHR46825:SF7">
    <property type="entry name" value="D-ALANYL-D-ALANINE CARBOXYPEPTIDASE"/>
    <property type="match status" value="1"/>
</dbReference>
<name>A0A852V3E7_9ACTN</name>
<proteinExistence type="predicted"/>
<keyword evidence="4" id="KW-1185">Reference proteome</keyword>
<dbReference type="Pfam" id="PF00144">
    <property type="entry name" value="Beta-lactamase"/>
    <property type="match status" value="1"/>
</dbReference>
<organism evidence="3 4">
    <name type="scientific">Streptosporangium sandarakinum</name>
    <dbReference type="NCBI Taxonomy" id="1260955"/>
    <lineage>
        <taxon>Bacteria</taxon>
        <taxon>Bacillati</taxon>
        <taxon>Actinomycetota</taxon>
        <taxon>Actinomycetes</taxon>
        <taxon>Streptosporangiales</taxon>
        <taxon>Streptosporangiaceae</taxon>
        <taxon>Streptosporangium</taxon>
    </lineage>
</organism>
<dbReference type="GO" id="GO:0009002">
    <property type="term" value="F:serine-type D-Ala-D-Ala carboxypeptidase activity"/>
    <property type="evidence" value="ECO:0007669"/>
    <property type="project" value="UniProtKB-EC"/>
</dbReference>